<evidence type="ECO:0000256" key="1">
    <source>
        <dbReference type="ARBA" id="ARBA00022679"/>
    </source>
</evidence>
<dbReference type="SUPFAM" id="SSF55729">
    <property type="entry name" value="Acyl-CoA N-acyltransferases (Nat)"/>
    <property type="match status" value="1"/>
</dbReference>
<evidence type="ECO:0000313" key="4">
    <source>
        <dbReference type="EMBL" id="MBD8891053.1"/>
    </source>
</evidence>
<reference evidence="5" key="1">
    <citation type="submission" date="2020-09" db="EMBL/GenBank/DDBJ databases">
        <title>The genome sequence of strain Labrenzia suaedae 4C16A.</title>
        <authorList>
            <person name="Liu Y."/>
        </authorList>
    </citation>
    <scope>NUCLEOTIDE SEQUENCE [LARGE SCALE GENOMIC DNA]</scope>
    <source>
        <strain evidence="5">4C16A</strain>
    </source>
</reference>
<keyword evidence="1" id="KW-0808">Transferase</keyword>
<evidence type="ECO:0000256" key="2">
    <source>
        <dbReference type="ARBA" id="ARBA00023315"/>
    </source>
</evidence>
<keyword evidence="2" id="KW-0012">Acyltransferase</keyword>
<proteinExistence type="predicted"/>
<dbReference type="PANTHER" id="PTHR43877">
    <property type="entry name" value="AMINOALKYLPHOSPHONATE N-ACETYLTRANSFERASE-RELATED-RELATED"/>
    <property type="match status" value="1"/>
</dbReference>
<evidence type="ECO:0000313" key="5">
    <source>
        <dbReference type="Proteomes" id="UP000632063"/>
    </source>
</evidence>
<keyword evidence="5" id="KW-1185">Reference proteome</keyword>
<feature type="domain" description="N-acetyltransferase" evidence="3">
    <location>
        <begin position="5"/>
        <end position="166"/>
    </location>
</feature>
<dbReference type="Gene3D" id="3.40.630.30">
    <property type="match status" value="1"/>
</dbReference>
<organism evidence="4 5">
    <name type="scientific">Roseibium litorale</name>
    <dbReference type="NCBI Taxonomy" id="2803841"/>
    <lineage>
        <taxon>Bacteria</taxon>
        <taxon>Pseudomonadati</taxon>
        <taxon>Pseudomonadota</taxon>
        <taxon>Alphaproteobacteria</taxon>
        <taxon>Hyphomicrobiales</taxon>
        <taxon>Stappiaceae</taxon>
        <taxon>Roseibium</taxon>
    </lineage>
</organism>
<dbReference type="Pfam" id="PF00583">
    <property type="entry name" value="Acetyltransf_1"/>
    <property type="match status" value="1"/>
</dbReference>
<reference evidence="4 5" key="2">
    <citation type="journal article" date="2021" name="Int. J. Syst. Evol. Microbiol.">
        <title>Roseibium litorale sp. nov., isolated from a tidal flat sediment and proposal for the reclassification of Labrenzia polysiphoniae as Roseibium polysiphoniae comb. nov.</title>
        <authorList>
            <person name="Liu Y."/>
            <person name="Pei T."/>
            <person name="Du J."/>
            <person name="Chao M."/>
            <person name="Deng M.R."/>
            <person name="Zhu H."/>
        </authorList>
    </citation>
    <scope>NUCLEOTIDE SEQUENCE [LARGE SCALE GENOMIC DNA]</scope>
    <source>
        <strain evidence="4 5">4C16A</strain>
    </source>
</reference>
<gene>
    <name evidence="4" type="ORF">IG616_05815</name>
</gene>
<accession>A0ABR9CJN5</accession>
<dbReference type="InterPro" id="IPR000182">
    <property type="entry name" value="GNAT_dom"/>
</dbReference>
<sequence length="171" mass="19326">MSTGIIIKRLEASDVDAFRRIRLEALRAEPANFASTYEDWAALSEDAWMQRLDNPVFAAFLDREPVGLMGLFPESLAKMAHRASIMMVYVRKNLRGTGLARELLAAVTDHARNCGILQLELVVSAENPAAMRFYQREGFVEYGRLPGGYIYDGKEIVDVLMMRRLTDQPVQ</sequence>
<dbReference type="CDD" id="cd04301">
    <property type="entry name" value="NAT_SF"/>
    <property type="match status" value="1"/>
</dbReference>
<name>A0ABR9CJN5_9HYPH</name>
<dbReference type="PANTHER" id="PTHR43877:SF2">
    <property type="entry name" value="AMINOALKYLPHOSPHONATE N-ACETYLTRANSFERASE-RELATED"/>
    <property type="match status" value="1"/>
</dbReference>
<dbReference type="InterPro" id="IPR016181">
    <property type="entry name" value="Acyl_CoA_acyltransferase"/>
</dbReference>
<dbReference type="Proteomes" id="UP000632063">
    <property type="component" value="Unassembled WGS sequence"/>
</dbReference>
<protein>
    <submittedName>
        <fullName evidence="4">GNAT family N-acetyltransferase</fullName>
    </submittedName>
</protein>
<comment type="caution">
    <text evidence="4">The sequence shown here is derived from an EMBL/GenBank/DDBJ whole genome shotgun (WGS) entry which is preliminary data.</text>
</comment>
<dbReference type="InterPro" id="IPR050832">
    <property type="entry name" value="Bact_Acetyltransf"/>
</dbReference>
<dbReference type="RefSeq" id="WP_192147179.1">
    <property type="nucleotide sequence ID" value="NZ_JACYXI010000002.1"/>
</dbReference>
<dbReference type="PROSITE" id="PS51186">
    <property type="entry name" value="GNAT"/>
    <property type="match status" value="1"/>
</dbReference>
<dbReference type="EMBL" id="JACYXI010000002">
    <property type="protein sequence ID" value="MBD8891053.1"/>
    <property type="molecule type" value="Genomic_DNA"/>
</dbReference>
<evidence type="ECO:0000259" key="3">
    <source>
        <dbReference type="PROSITE" id="PS51186"/>
    </source>
</evidence>